<evidence type="ECO:0000256" key="7">
    <source>
        <dbReference type="ARBA" id="ARBA00022764"/>
    </source>
</evidence>
<keyword evidence="9" id="KW-0864">Zinc transport</keyword>
<name>A0A364NVR8_9PROT</name>
<comment type="caution">
    <text evidence="14">The sequence shown here is derived from an EMBL/GenBank/DDBJ whole genome shotgun (WGS) entry which is preliminary data.</text>
</comment>
<evidence type="ECO:0000313" key="15">
    <source>
        <dbReference type="Proteomes" id="UP000251075"/>
    </source>
</evidence>
<keyword evidence="8" id="KW-0862">Zinc</keyword>
<dbReference type="PANTHER" id="PTHR42953">
    <property type="entry name" value="HIGH-AFFINITY ZINC UPTAKE SYSTEM PROTEIN ZNUA-RELATED"/>
    <property type="match status" value="1"/>
</dbReference>
<dbReference type="PANTHER" id="PTHR42953:SF3">
    <property type="entry name" value="HIGH-AFFINITY ZINC UPTAKE SYSTEM PROTEIN ZNUA"/>
    <property type="match status" value="1"/>
</dbReference>
<keyword evidence="10" id="KW-0406">Ion transport</keyword>
<evidence type="ECO:0000256" key="12">
    <source>
        <dbReference type="SAM" id="MobiDB-lite"/>
    </source>
</evidence>
<dbReference type="OrthoDB" id="7346865at2"/>
<feature type="region of interest" description="Disordered" evidence="12">
    <location>
        <begin position="123"/>
        <end position="143"/>
    </location>
</feature>
<dbReference type="InterPro" id="IPR006127">
    <property type="entry name" value="ZnuA-like"/>
</dbReference>
<evidence type="ECO:0000313" key="14">
    <source>
        <dbReference type="EMBL" id="RAU21156.1"/>
    </source>
</evidence>
<comment type="similarity">
    <text evidence="2">Belongs to the bacterial solute-binding protein 9 family.</text>
</comment>
<evidence type="ECO:0000256" key="9">
    <source>
        <dbReference type="ARBA" id="ARBA00022906"/>
    </source>
</evidence>
<accession>A0A364NVR8</accession>
<dbReference type="InterPro" id="IPR035520">
    <property type="entry name" value="ZnuA"/>
</dbReference>
<dbReference type="GO" id="GO:0006829">
    <property type="term" value="P:zinc ion transport"/>
    <property type="evidence" value="ECO:0007669"/>
    <property type="project" value="UniProtKB-KW"/>
</dbReference>
<feature type="signal peptide" evidence="13">
    <location>
        <begin position="1"/>
        <end position="21"/>
    </location>
</feature>
<evidence type="ECO:0000256" key="4">
    <source>
        <dbReference type="ARBA" id="ARBA00022448"/>
    </source>
</evidence>
<dbReference type="CDD" id="cd01019">
    <property type="entry name" value="ZnuA"/>
    <property type="match status" value="1"/>
</dbReference>
<dbReference type="GO" id="GO:0046872">
    <property type="term" value="F:metal ion binding"/>
    <property type="evidence" value="ECO:0007669"/>
    <property type="project" value="UniProtKB-KW"/>
</dbReference>
<keyword evidence="11" id="KW-1015">Disulfide bond</keyword>
<evidence type="ECO:0000256" key="8">
    <source>
        <dbReference type="ARBA" id="ARBA00022833"/>
    </source>
</evidence>
<dbReference type="InterPro" id="IPR050492">
    <property type="entry name" value="Bact_metal-bind_prot9"/>
</dbReference>
<protein>
    <recommendedName>
        <fullName evidence="3">High-affinity zinc uptake system protein ZnuA</fullName>
    </recommendedName>
</protein>
<feature type="chain" id="PRO_5016759103" description="High-affinity zinc uptake system protein ZnuA" evidence="13">
    <location>
        <begin position="22"/>
        <end position="311"/>
    </location>
</feature>
<evidence type="ECO:0000256" key="10">
    <source>
        <dbReference type="ARBA" id="ARBA00023065"/>
    </source>
</evidence>
<keyword evidence="7" id="KW-0574">Periplasm</keyword>
<keyword evidence="5" id="KW-0479">Metal-binding</keyword>
<proteinExistence type="inferred from homology"/>
<evidence type="ECO:0000256" key="2">
    <source>
        <dbReference type="ARBA" id="ARBA00011028"/>
    </source>
</evidence>
<sequence length="311" mass="33265">MRKSLKTMALTSLLLATPALAAEPPAVLVSIKPLHGLVASVMKGVAEPGLIVSGNSSPHGYAMKPSNRRAMEKAALVVWVGKDFETWLNGAMAKNKDRLSMQEIPGMTLLETREGGVWEAHDHGGEHHGPGQHAKEDHDETDGHLWLDPDNAARLVDAVAERLKTLDPSRAATYASNAADTKGRLAKLDDDLKARLAPLAAKPYVVFHDAHQYFEKRYGLSPAGAMTVDPERPLGAKRLAALRDRLKAAKASCVFREPRFGEAAARTLADSANVGVGQLDPEGTMLDPGPDAYFALMNGLGTALADCLSGR</sequence>
<evidence type="ECO:0000256" key="6">
    <source>
        <dbReference type="ARBA" id="ARBA00022729"/>
    </source>
</evidence>
<dbReference type="GO" id="GO:0042597">
    <property type="term" value="C:periplasmic space"/>
    <property type="evidence" value="ECO:0007669"/>
    <property type="project" value="UniProtKB-SubCell"/>
</dbReference>
<evidence type="ECO:0000256" key="13">
    <source>
        <dbReference type="SAM" id="SignalP"/>
    </source>
</evidence>
<organism evidence="14 15">
    <name type="scientific">Paramagnetospirillum kuznetsovii</name>
    <dbReference type="NCBI Taxonomy" id="2053833"/>
    <lineage>
        <taxon>Bacteria</taxon>
        <taxon>Pseudomonadati</taxon>
        <taxon>Pseudomonadota</taxon>
        <taxon>Alphaproteobacteria</taxon>
        <taxon>Rhodospirillales</taxon>
        <taxon>Magnetospirillaceae</taxon>
        <taxon>Paramagnetospirillum</taxon>
    </lineage>
</organism>
<reference evidence="14 15" key="1">
    <citation type="submission" date="2017-11" db="EMBL/GenBank/DDBJ databases">
        <title>Draft genome sequence of magnetotactic bacterium Magnetospirillum kuznetsovii LBB-42.</title>
        <authorList>
            <person name="Grouzdev D.S."/>
            <person name="Rysina M.S."/>
            <person name="Baslerov R.V."/>
            <person name="Koziaeva V."/>
        </authorList>
    </citation>
    <scope>NUCLEOTIDE SEQUENCE [LARGE SCALE GENOMIC DNA]</scope>
    <source>
        <strain evidence="14 15">LBB-42</strain>
    </source>
</reference>
<dbReference type="EMBL" id="PGTO01000012">
    <property type="protein sequence ID" value="RAU21156.1"/>
    <property type="molecule type" value="Genomic_DNA"/>
</dbReference>
<dbReference type="SUPFAM" id="SSF53807">
    <property type="entry name" value="Helical backbone' metal receptor"/>
    <property type="match status" value="1"/>
</dbReference>
<evidence type="ECO:0000256" key="11">
    <source>
        <dbReference type="ARBA" id="ARBA00023157"/>
    </source>
</evidence>
<gene>
    <name evidence="14" type="ORF">CU669_14480</name>
</gene>
<dbReference type="RefSeq" id="WP_112145948.1">
    <property type="nucleotide sequence ID" value="NZ_PGTO01000012.1"/>
</dbReference>
<evidence type="ECO:0000256" key="1">
    <source>
        <dbReference type="ARBA" id="ARBA00004418"/>
    </source>
</evidence>
<dbReference type="AlphaFoldDB" id="A0A364NVR8"/>
<dbReference type="Pfam" id="PF01297">
    <property type="entry name" value="ZnuA"/>
    <property type="match status" value="1"/>
</dbReference>
<evidence type="ECO:0000256" key="3">
    <source>
        <dbReference type="ARBA" id="ARBA00015915"/>
    </source>
</evidence>
<comment type="subcellular location">
    <subcellularLocation>
        <location evidence="1">Periplasm</location>
    </subcellularLocation>
</comment>
<keyword evidence="4" id="KW-0813">Transport</keyword>
<keyword evidence="15" id="KW-1185">Reference proteome</keyword>
<dbReference type="Proteomes" id="UP000251075">
    <property type="component" value="Unassembled WGS sequence"/>
</dbReference>
<keyword evidence="6 13" id="KW-0732">Signal</keyword>
<dbReference type="Gene3D" id="3.40.50.1980">
    <property type="entry name" value="Nitrogenase molybdenum iron protein domain"/>
    <property type="match status" value="2"/>
</dbReference>
<evidence type="ECO:0000256" key="5">
    <source>
        <dbReference type="ARBA" id="ARBA00022723"/>
    </source>
</evidence>